<organism evidence="2 3">
    <name type="scientific">Pseudomonas veronii 1YdBTEX2</name>
    <dbReference type="NCBI Taxonomy" id="1295141"/>
    <lineage>
        <taxon>Bacteria</taxon>
        <taxon>Pseudomonadati</taxon>
        <taxon>Pseudomonadota</taxon>
        <taxon>Gammaproteobacteria</taxon>
        <taxon>Pseudomonadales</taxon>
        <taxon>Pseudomonadaceae</taxon>
        <taxon>Pseudomonas</taxon>
    </lineage>
</organism>
<dbReference type="AlphaFoldDB" id="A0A1D3K779"/>
<gene>
    <name evidence="2" type="ORF">PVE_R2G0102</name>
</gene>
<proteinExistence type="predicted"/>
<name>A0A1D3K779_PSEVE</name>
<evidence type="ECO:0000256" key="1">
    <source>
        <dbReference type="SAM" id="Phobius"/>
    </source>
</evidence>
<keyword evidence="1 2" id="KW-0812">Transmembrane</keyword>
<sequence>MSRVCNSASIWFGKRITSFGYRQCESMDYPRRVVNRVLAVITVSSKHLAGLSMKRFASIAVAISMALVASGCTTHLVDGQKQEMEVYESKGLAVHEKSVALAAGLGILPAAGYFYTNHPAVAVFSIPLWAISLGPLWMPFDTAQAAQVQNFYATRRQVEFDKAKDLRELDHRLEDKQLTYEQHLREQRTIEQKYSAY</sequence>
<dbReference type="Proteomes" id="UP000245431">
    <property type="component" value="Chromosome PVE_r2"/>
</dbReference>
<accession>A0A1D3K779</accession>
<reference evidence="3" key="1">
    <citation type="submission" date="2016-07" db="EMBL/GenBank/DDBJ databases">
        <authorList>
            <person name="Florea S."/>
            <person name="Webb J.S."/>
            <person name="Jaromczyk J."/>
            <person name="Schardl C.L."/>
        </authorList>
    </citation>
    <scope>NUCLEOTIDE SEQUENCE [LARGE SCALE GENOMIC DNA]</scope>
    <source>
        <strain evidence="3">1YdBTEX2</strain>
    </source>
</reference>
<protein>
    <submittedName>
        <fullName evidence="2">Putative transmembrane protein</fullName>
    </submittedName>
</protein>
<keyword evidence="1" id="KW-1133">Transmembrane helix</keyword>
<keyword evidence="1" id="KW-0472">Membrane</keyword>
<evidence type="ECO:0000313" key="2">
    <source>
        <dbReference type="EMBL" id="SBW84132.1"/>
    </source>
</evidence>
<feature type="transmembrane region" description="Helical" evidence="1">
    <location>
        <begin position="56"/>
        <end position="77"/>
    </location>
</feature>
<dbReference type="EMBL" id="LT599584">
    <property type="protein sequence ID" value="SBW84132.1"/>
    <property type="molecule type" value="Genomic_DNA"/>
</dbReference>
<evidence type="ECO:0000313" key="3">
    <source>
        <dbReference type="Proteomes" id="UP000245431"/>
    </source>
</evidence>
<feature type="transmembrane region" description="Helical" evidence="1">
    <location>
        <begin position="98"/>
        <end position="115"/>
    </location>
</feature>
<feature type="transmembrane region" description="Helical" evidence="1">
    <location>
        <begin position="121"/>
        <end position="140"/>
    </location>
</feature>